<organism evidence="1 2">
    <name type="scientific">Meloidogyne javanica</name>
    <name type="common">Root-knot nematode worm</name>
    <dbReference type="NCBI Taxonomy" id="6303"/>
    <lineage>
        <taxon>Eukaryota</taxon>
        <taxon>Metazoa</taxon>
        <taxon>Ecdysozoa</taxon>
        <taxon>Nematoda</taxon>
        <taxon>Chromadorea</taxon>
        <taxon>Rhabditida</taxon>
        <taxon>Tylenchina</taxon>
        <taxon>Tylenchomorpha</taxon>
        <taxon>Tylenchoidea</taxon>
        <taxon>Meloidogynidae</taxon>
        <taxon>Meloidogyninae</taxon>
        <taxon>Meloidogyne</taxon>
        <taxon>Meloidogyne incognita group</taxon>
    </lineage>
</organism>
<dbReference type="WBParaSite" id="scaffold2901_cov252.g5643">
    <property type="protein sequence ID" value="scaffold2901_cov252.g5643"/>
    <property type="gene ID" value="scaffold2901_cov252.g5643"/>
</dbReference>
<sequence>MDSACKATFRLFQKLIDEFGKCEVSKISDSRRISSQAPLIYIFCNCSEETWPILKGKESIIPIINSLCAKLLYPLVTINSLNIFKKIIFDALKGDRMLLDEKTIDQLFFIYISYQWAFTRMIKQISLLWSKEMVEFLAINFFTNFEETKLPQQQNMYKRKNSKTLAEIPIFSTIDNKLPSDFLQKFIGKFGSKKHQETVGSIQAVALP</sequence>
<accession>A0A915M7D2</accession>
<dbReference type="Proteomes" id="UP000887561">
    <property type="component" value="Unplaced"/>
</dbReference>
<dbReference type="AlphaFoldDB" id="A0A915M7D2"/>
<protein>
    <submittedName>
        <fullName evidence="2">Uncharacterized protein</fullName>
    </submittedName>
</protein>
<evidence type="ECO:0000313" key="2">
    <source>
        <dbReference type="WBParaSite" id="scaffold2901_cov252.g5643"/>
    </source>
</evidence>
<name>A0A915M7D2_MELJA</name>
<reference evidence="2" key="1">
    <citation type="submission" date="2022-11" db="UniProtKB">
        <authorList>
            <consortium name="WormBaseParasite"/>
        </authorList>
    </citation>
    <scope>IDENTIFICATION</scope>
</reference>
<proteinExistence type="predicted"/>
<evidence type="ECO:0000313" key="1">
    <source>
        <dbReference type="Proteomes" id="UP000887561"/>
    </source>
</evidence>
<keyword evidence="1" id="KW-1185">Reference proteome</keyword>